<name>A0A926E511_9FIRM</name>
<dbReference type="AlphaFoldDB" id="A0A926E511"/>
<gene>
    <name evidence="1" type="ORF">H8692_03955</name>
</gene>
<evidence type="ECO:0000313" key="1">
    <source>
        <dbReference type="EMBL" id="MBC8567920.1"/>
    </source>
</evidence>
<dbReference type="RefSeq" id="WP_187525030.1">
    <property type="nucleotide sequence ID" value="NZ_JACRTA010000001.1"/>
</dbReference>
<dbReference type="Proteomes" id="UP000610862">
    <property type="component" value="Unassembled WGS sequence"/>
</dbReference>
<dbReference type="PANTHER" id="PTHR39338:SF7">
    <property type="entry name" value="BLL6692 PROTEIN"/>
    <property type="match status" value="1"/>
</dbReference>
<keyword evidence="2" id="KW-1185">Reference proteome</keyword>
<proteinExistence type="predicted"/>
<dbReference type="PANTHER" id="PTHR39338">
    <property type="entry name" value="BLL5662 PROTEIN-RELATED"/>
    <property type="match status" value="1"/>
</dbReference>
<organism evidence="1 2">
    <name type="scientific">Lentihominibacter hominis</name>
    <dbReference type="NCBI Taxonomy" id="2763645"/>
    <lineage>
        <taxon>Bacteria</taxon>
        <taxon>Bacillati</taxon>
        <taxon>Bacillota</taxon>
        <taxon>Clostridia</taxon>
        <taxon>Peptostreptococcales</taxon>
        <taxon>Anaerovoracaceae</taxon>
        <taxon>Lentihominibacter</taxon>
    </lineage>
</organism>
<reference evidence="1" key="1">
    <citation type="submission" date="2020-08" db="EMBL/GenBank/DDBJ databases">
        <title>Genome public.</title>
        <authorList>
            <person name="Liu C."/>
            <person name="Sun Q."/>
        </authorList>
    </citation>
    <scope>NUCLEOTIDE SEQUENCE</scope>
    <source>
        <strain evidence="1">NSJ-24</strain>
    </source>
</reference>
<comment type="caution">
    <text evidence="1">The sequence shown here is derived from an EMBL/GenBank/DDBJ whole genome shotgun (WGS) entry which is preliminary data.</text>
</comment>
<sequence>MFLDFLLFLRAGGLKVSLDEWLSIIEGIYMGLHGQTLKGFYILSRALLVKKENDLDKFEELFYQYFKSVNSQRLKKEIKKLLNQPERAEQIFKSYMDQRKLEPQVMMEKIEMRINAAEEGYGENIAVNAEGVMNSSVSAGKGAGPGPGNGTMIQGAGGKSIVHAPGNRRFRDWRTDCTIESRQYQMAFRLLRELSRKLETNEEELDIRGTIDHTCRQGGILDIKMQPPRKNRLKLMVLIDSGGSMKPYEQLCSLLFQSLNKANTFSDLKIYYFHNCLEGKLYTDPSIDIKETVKTEWILRNVSSDYKVIFVGDADMAMHELVDNNSYSRSSNTDLDGITWFKKFSEKYEHSIWLHPQEREENLAWMSESFTEINKIFPMFRLSIDGLKDGMYKLMRNQ</sequence>
<dbReference type="EMBL" id="JACRTA010000001">
    <property type="protein sequence ID" value="MBC8567920.1"/>
    <property type="molecule type" value="Genomic_DNA"/>
</dbReference>
<accession>A0A926E511</accession>
<evidence type="ECO:0000313" key="2">
    <source>
        <dbReference type="Proteomes" id="UP000610862"/>
    </source>
</evidence>
<protein>
    <submittedName>
        <fullName evidence="1">VWA containing CoxE family protein</fullName>
    </submittedName>
</protein>